<dbReference type="Gene3D" id="2.60.40.2950">
    <property type="match status" value="1"/>
</dbReference>
<feature type="chain" id="PRO_5013212071" description="CD109 antigen" evidence="5">
    <location>
        <begin position="21"/>
        <end position="1694"/>
    </location>
</feature>
<feature type="transmembrane region" description="Helical" evidence="4">
    <location>
        <begin position="1663"/>
        <end position="1686"/>
    </location>
</feature>
<dbReference type="SMART" id="SM01360">
    <property type="entry name" value="A2M"/>
    <property type="match status" value="1"/>
</dbReference>
<dbReference type="InterPro" id="IPR011626">
    <property type="entry name" value="Alpha-macroglobulin_TED"/>
</dbReference>
<evidence type="ECO:0008006" key="11">
    <source>
        <dbReference type="Google" id="ProtNLM"/>
    </source>
</evidence>
<feature type="domain" description="Alpha-2-macroglobulin bait region" evidence="6">
    <location>
        <begin position="586"/>
        <end position="720"/>
    </location>
</feature>
<dbReference type="GO" id="GO:0004866">
    <property type="term" value="F:endopeptidase inhibitor activity"/>
    <property type="evidence" value="ECO:0007669"/>
    <property type="project" value="InterPro"/>
</dbReference>
<sequence>MRREVAAALALLALVGISQAQFPPEQTEAPKLPWNRFDDGREQDFRDRDRDRDRVEFRDRDRDRDNVLGNSGSTRDWDSINRDTSSRDRDSNFGFGYRATSQQNENVIIKEATYFIVASRMVRPGQVYRVAVNILRSPLPMMVRSSIQRNGVEIAADFQEVREGIPEKLMMRMPPTSVHGDYRLRVEGNYNSLTGGQAFLNETTLTFTQRSMTIFIQCDKPVYMQGQTIRFRTIPINTELKAFDDTVEVHMLDPYRRIMRRWLSKQSNLGTVSLSYQLSDQPVFGEWIIKVIAQGQIEEKAIFVEEYYQTRFEVNVTMPAFFFDNEPYIHGIVQANYTSGAPVHGNLTLKASFKPINKYSQTTGAMENIPDRYFNFNEYYPAWFNPPDLFRETVPVLRFFNGTYRFQYPMSELLPYLPNNSDGMEVTVTATVGERFLEEIIVGYSTARIYNSSIKIHFFGGSPQVFKPGMPFDLNLVASFHDGSPLRAAQLRGAQLEVRGDIEMRSGRRSLDNQIVRVSPENAAVWSLQIDLRKQFESSQGPQHTQQLLNEIVSMRFYADLTDGEGHHAHAELLMLAHESPNQKHIKVWTSTEKAKVGEYLVLHVQSNFYIESFNYLVMSKGTILLTSDERMQQSIKTFAVPLSPEMAPVATVLVYHVGKYGDVIADSLTVPVNGISRNNFTVFINNKKARTGERVEVAVYGEAGAYVALSGIDRSFYAMQAGNELTYANVIEKMSNFGEQTNGTHAHTWLFHEGDPDVVVNFPSSTFGIDVNRTFEYIGLVAFTDAVIYRRPEHCNRTLGYLECLTGRCYRVEHQCDGIMQCDDGTDEARCPVVSSVGQAISSGNATDIAHFRKWRFNRIQRQYENVWMWRDINIGPHGRFIFNIDVPKTPVHWMITAFGMSPTNGFGMLPTALEYIAVLPFYINVEMPEHCKQGEQVGIRVSIFNYMRYNIEATIVLADSRDYKFVHVEDNGIVESYNPRTSFGEHQFFLWIPAQDASIVYIPIVPVRLGDIKVHISATTLIGKDSATRTLHVEADGLPQYRHQSILLDLSNRAYVFQYMHMNITETPIIPYEEDRYYIFGSNKATISVVGDVVGPIFPTMPVNATSLIGLPMDCGEQTMFSFAANMYTTLHMRLINQRNLTQEKQSFYYMNIGYQRQLSFMNPDGSFSLFRSDWNVSSPSVWLTAYCVRIFEEASFYEWENHLYIDPKVIAQAVSWLLDHQTYEGSFYEVTWLPDRKINSTLHYDGDESHYPYKSSRNISLTAHVLITLETVKDLSDGLGARVALAAANAVRYLEQNLQLLELGGRPYEIAIVAYALLQAKASTAEQAFNLLRRYRREEGGLVYWGREMVPQPPYKTENQKPFLLPRLPYTYDSENIETTAYALLVHVARQEVEVEPIVKWLNSQRLTDGGWASTQDTAWAMKALMEYTVRSRIRDVSQLSVTIEATALPGQTNILHVNNKNLARLQTLHIPEAWGTVKVQAKGAGYAILQMHVQYNVDIKRFQTKPPVPAFDLVTHANFYGRNQSHITYLSCQRWINVNESERSGMAVLDVTIPTGYIIQQQNLDRYILSRQVRNLQRARFQPSKVLFYFDYLDQEETCVNFTIERWYPVANMSRYLPIRVYDYYSPERFNETMFDSLPTYVLNICEVCGSSQCPYCPIYNAAMLLSPPGFLIIMISFFFIFRTRDSEVG</sequence>
<dbReference type="InterPro" id="IPR050473">
    <property type="entry name" value="A2M/Complement_sys"/>
</dbReference>
<dbReference type="Pfam" id="PF07677">
    <property type="entry name" value="A2M_recep"/>
    <property type="match status" value="1"/>
</dbReference>
<feature type="region of interest" description="Disordered" evidence="3">
    <location>
        <begin position="24"/>
        <end position="92"/>
    </location>
</feature>
<dbReference type="InterPro" id="IPR008930">
    <property type="entry name" value="Terpenoid_cyclase/PrenylTrfase"/>
</dbReference>
<feature type="disulfide bond" evidence="2">
    <location>
        <begin position="817"/>
        <end position="832"/>
    </location>
</feature>
<evidence type="ECO:0000259" key="7">
    <source>
        <dbReference type="SMART" id="SM01360"/>
    </source>
</evidence>
<keyword evidence="1 2" id="KW-1015">Disulfide bond</keyword>
<dbReference type="SUPFAM" id="SSF49410">
    <property type="entry name" value="Alpha-macroglobulin receptor domain"/>
    <property type="match status" value="1"/>
</dbReference>
<name>A0A232F4N3_9HYME</name>
<feature type="signal peptide" evidence="5">
    <location>
        <begin position="1"/>
        <end position="20"/>
    </location>
</feature>
<dbReference type="Gene3D" id="1.50.10.20">
    <property type="match status" value="1"/>
</dbReference>
<evidence type="ECO:0000256" key="2">
    <source>
        <dbReference type="PROSITE-ProRule" id="PRU00124"/>
    </source>
</evidence>
<dbReference type="PROSITE" id="PS50068">
    <property type="entry name" value="LDLRA_2"/>
    <property type="match status" value="1"/>
</dbReference>
<dbReference type="SMART" id="SM00192">
    <property type="entry name" value="LDLa"/>
    <property type="match status" value="1"/>
</dbReference>
<evidence type="ECO:0000256" key="3">
    <source>
        <dbReference type="SAM" id="MobiDB-lite"/>
    </source>
</evidence>
<dbReference type="Gene3D" id="4.10.400.10">
    <property type="entry name" value="Low-density Lipoprotein Receptor"/>
    <property type="match status" value="1"/>
</dbReference>
<dbReference type="PANTHER" id="PTHR11412:SF172">
    <property type="entry name" value="LD23292P"/>
    <property type="match status" value="1"/>
</dbReference>
<comment type="caution">
    <text evidence="2">Lacks conserved residue(s) required for the propagation of feature annotation.</text>
</comment>
<dbReference type="Pfam" id="PF01835">
    <property type="entry name" value="MG2"/>
    <property type="match status" value="1"/>
</dbReference>
<reference evidence="9 10" key="1">
    <citation type="journal article" date="2017" name="Curr. Biol.">
        <title>The Evolution of Venom by Co-option of Single-Copy Genes.</title>
        <authorList>
            <person name="Martinson E.O."/>
            <person name="Mrinalini"/>
            <person name="Kelkar Y.D."/>
            <person name="Chang C.H."/>
            <person name="Werren J.H."/>
        </authorList>
    </citation>
    <scope>NUCLEOTIDE SEQUENCE [LARGE SCALE GENOMIC DNA]</scope>
    <source>
        <strain evidence="9 10">Alberta</strain>
        <tissue evidence="9">Whole body</tissue>
    </source>
</reference>
<dbReference type="Gene3D" id="2.60.40.690">
    <property type="entry name" value="Alpha-macroglobulin, receptor-binding domain"/>
    <property type="match status" value="1"/>
</dbReference>
<dbReference type="SMART" id="SM01361">
    <property type="entry name" value="A2M_recep"/>
    <property type="match status" value="1"/>
</dbReference>
<evidence type="ECO:0000256" key="1">
    <source>
        <dbReference type="ARBA" id="ARBA00023157"/>
    </source>
</evidence>
<accession>A0A232F4N3</accession>
<dbReference type="SUPFAM" id="SSF57424">
    <property type="entry name" value="LDL receptor-like module"/>
    <property type="match status" value="1"/>
</dbReference>
<dbReference type="SUPFAM" id="SSF48239">
    <property type="entry name" value="Terpenoid cyclases/Protein prenyltransferases"/>
    <property type="match status" value="1"/>
</dbReference>
<dbReference type="CDD" id="cd00112">
    <property type="entry name" value="LDLa"/>
    <property type="match status" value="1"/>
</dbReference>
<dbReference type="SMART" id="SM01419">
    <property type="entry name" value="Thiol-ester_cl"/>
    <property type="match status" value="1"/>
</dbReference>
<feature type="compositionally biased region" description="Basic and acidic residues" evidence="3">
    <location>
        <begin position="36"/>
        <end position="66"/>
    </location>
</feature>
<dbReference type="STRING" id="543379.A0A232F4N3"/>
<dbReference type="EMBL" id="NNAY01001024">
    <property type="protein sequence ID" value="OXU25448.1"/>
    <property type="molecule type" value="Genomic_DNA"/>
</dbReference>
<dbReference type="Gene3D" id="2.60.40.1930">
    <property type="match status" value="2"/>
</dbReference>
<organism evidence="9 10">
    <name type="scientific">Trichomalopsis sarcophagae</name>
    <dbReference type="NCBI Taxonomy" id="543379"/>
    <lineage>
        <taxon>Eukaryota</taxon>
        <taxon>Metazoa</taxon>
        <taxon>Ecdysozoa</taxon>
        <taxon>Arthropoda</taxon>
        <taxon>Hexapoda</taxon>
        <taxon>Insecta</taxon>
        <taxon>Pterygota</taxon>
        <taxon>Neoptera</taxon>
        <taxon>Endopterygota</taxon>
        <taxon>Hymenoptera</taxon>
        <taxon>Apocrita</taxon>
        <taxon>Proctotrupomorpha</taxon>
        <taxon>Chalcidoidea</taxon>
        <taxon>Pteromalidae</taxon>
        <taxon>Pteromalinae</taxon>
        <taxon>Trichomalopsis</taxon>
    </lineage>
</organism>
<proteinExistence type="predicted"/>
<feature type="domain" description="Alpha-macroglobulin receptor-binding" evidence="8">
    <location>
        <begin position="1548"/>
        <end position="1639"/>
    </location>
</feature>
<dbReference type="Pfam" id="PF07678">
    <property type="entry name" value="TED_complement"/>
    <property type="match status" value="1"/>
</dbReference>
<gene>
    <name evidence="9" type="ORF">TSAR_011432</name>
</gene>
<evidence type="ECO:0000256" key="4">
    <source>
        <dbReference type="SAM" id="Phobius"/>
    </source>
</evidence>
<dbReference type="InterPro" id="IPR002890">
    <property type="entry name" value="MG2"/>
</dbReference>
<keyword evidence="10" id="KW-1185">Reference proteome</keyword>
<keyword evidence="4" id="KW-0812">Transmembrane</keyword>
<dbReference type="InterPro" id="IPR013783">
    <property type="entry name" value="Ig-like_fold"/>
</dbReference>
<evidence type="ECO:0000313" key="9">
    <source>
        <dbReference type="EMBL" id="OXU25448.1"/>
    </source>
</evidence>
<dbReference type="InterPro" id="IPR011625">
    <property type="entry name" value="A2M_N_BRD"/>
</dbReference>
<dbReference type="PANTHER" id="PTHR11412">
    <property type="entry name" value="MACROGLOBULIN / COMPLEMENT"/>
    <property type="match status" value="1"/>
</dbReference>
<dbReference type="InterPro" id="IPR002172">
    <property type="entry name" value="LDrepeatLR_classA_rpt"/>
</dbReference>
<dbReference type="OrthoDB" id="6359008at2759"/>
<dbReference type="InterPro" id="IPR009048">
    <property type="entry name" value="A-macroglobulin_rcpt-bd"/>
</dbReference>
<dbReference type="InterPro" id="IPR001599">
    <property type="entry name" value="Macroglobln_a2"/>
</dbReference>
<keyword evidence="4" id="KW-1133">Transmembrane helix</keyword>
<keyword evidence="4" id="KW-0472">Membrane</keyword>
<evidence type="ECO:0000259" key="8">
    <source>
        <dbReference type="SMART" id="SM01361"/>
    </source>
</evidence>
<feature type="compositionally biased region" description="Basic and acidic residues" evidence="3">
    <location>
        <begin position="75"/>
        <end position="91"/>
    </location>
</feature>
<evidence type="ECO:0000256" key="5">
    <source>
        <dbReference type="SAM" id="SignalP"/>
    </source>
</evidence>
<dbReference type="Pfam" id="PF00207">
    <property type="entry name" value="A2M"/>
    <property type="match status" value="1"/>
</dbReference>
<dbReference type="Proteomes" id="UP000215335">
    <property type="component" value="Unassembled WGS sequence"/>
</dbReference>
<dbReference type="InterPro" id="IPR041555">
    <property type="entry name" value="MG3"/>
</dbReference>
<dbReference type="Gene3D" id="2.20.130.20">
    <property type="match status" value="1"/>
</dbReference>
<comment type="caution">
    <text evidence="9">The sequence shown here is derived from an EMBL/GenBank/DDBJ whole genome shotgun (WGS) entry which is preliminary data.</text>
</comment>
<evidence type="ECO:0000313" key="10">
    <source>
        <dbReference type="Proteomes" id="UP000215335"/>
    </source>
</evidence>
<dbReference type="Pfam" id="PF07703">
    <property type="entry name" value="A2M_BRD"/>
    <property type="match status" value="1"/>
</dbReference>
<dbReference type="Pfam" id="PF17791">
    <property type="entry name" value="MG3"/>
    <property type="match status" value="1"/>
</dbReference>
<dbReference type="InterPro" id="IPR036595">
    <property type="entry name" value="A-macroglobulin_rcpt-bd_sf"/>
</dbReference>
<evidence type="ECO:0000259" key="6">
    <source>
        <dbReference type="SMART" id="SM01359"/>
    </source>
</evidence>
<feature type="disulfide bond" evidence="2">
    <location>
        <begin position="805"/>
        <end position="823"/>
    </location>
</feature>
<feature type="domain" description="Alpha-2-macroglobulin" evidence="7">
    <location>
        <begin position="868"/>
        <end position="959"/>
    </location>
</feature>
<dbReference type="InterPro" id="IPR036055">
    <property type="entry name" value="LDL_receptor-like_sf"/>
</dbReference>
<dbReference type="InterPro" id="IPR047565">
    <property type="entry name" value="Alpha-macroglob_thiol-ester_cl"/>
</dbReference>
<protein>
    <recommendedName>
        <fullName evidence="11">CD109 antigen</fullName>
    </recommendedName>
</protein>
<dbReference type="SMART" id="SM01359">
    <property type="entry name" value="A2M_N_2"/>
    <property type="match status" value="1"/>
</dbReference>
<dbReference type="Gene3D" id="2.60.40.10">
    <property type="entry name" value="Immunoglobulins"/>
    <property type="match status" value="1"/>
</dbReference>
<keyword evidence="5" id="KW-0732">Signal</keyword>
<dbReference type="GO" id="GO:0005615">
    <property type="term" value="C:extracellular space"/>
    <property type="evidence" value="ECO:0007669"/>
    <property type="project" value="InterPro"/>
</dbReference>